<keyword evidence="4" id="KW-1185">Reference proteome</keyword>
<dbReference type="InterPro" id="IPR032735">
    <property type="entry name" value="BROMI_M"/>
</dbReference>
<reference evidence="3" key="1">
    <citation type="submission" date="2020-05" db="EMBL/GenBank/DDBJ databases">
        <title>Phylogenomic resolution of chytrid fungi.</title>
        <authorList>
            <person name="Stajich J.E."/>
            <person name="Amses K."/>
            <person name="Simmons R."/>
            <person name="Seto K."/>
            <person name="Myers J."/>
            <person name="Bonds A."/>
            <person name="Quandt C.A."/>
            <person name="Barry K."/>
            <person name="Liu P."/>
            <person name="Grigoriev I."/>
            <person name="Longcore J.E."/>
            <person name="James T.Y."/>
        </authorList>
    </citation>
    <scope>NUCLEOTIDE SEQUENCE</scope>
    <source>
        <strain evidence="3">PLAUS21</strain>
    </source>
</reference>
<dbReference type="Pfam" id="PF23440">
    <property type="entry name" value="BROMI_C"/>
    <property type="match status" value="1"/>
</dbReference>
<dbReference type="AlphaFoldDB" id="A0AAD5UG16"/>
<feature type="domain" description="BROMI C-terminal Rab TBC-like" evidence="2">
    <location>
        <begin position="777"/>
        <end position="1144"/>
    </location>
</feature>
<organism evidence="3 4">
    <name type="scientific">Boothiomyces macroporosus</name>
    <dbReference type="NCBI Taxonomy" id="261099"/>
    <lineage>
        <taxon>Eukaryota</taxon>
        <taxon>Fungi</taxon>
        <taxon>Fungi incertae sedis</taxon>
        <taxon>Chytridiomycota</taxon>
        <taxon>Chytridiomycota incertae sedis</taxon>
        <taxon>Chytridiomycetes</taxon>
        <taxon>Rhizophydiales</taxon>
        <taxon>Terramycetaceae</taxon>
        <taxon>Boothiomyces</taxon>
    </lineage>
</organism>
<dbReference type="Proteomes" id="UP001210925">
    <property type="component" value="Unassembled WGS sequence"/>
</dbReference>
<evidence type="ECO:0000313" key="4">
    <source>
        <dbReference type="Proteomes" id="UP001210925"/>
    </source>
</evidence>
<name>A0AAD5UG16_9FUNG</name>
<proteinExistence type="predicted"/>
<dbReference type="PANTHER" id="PTHR13465:SF3">
    <property type="entry name" value="PROTEIN BROAD-MINDED"/>
    <property type="match status" value="1"/>
</dbReference>
<gene>
    <name evidence="3" type="ORF">HK103_007268</name>
</gene>
<protein>
    <submittedName>
        <fullName evidence="3">Uncharacterized protein</fullName>
    </submittedName>
</protein>
<feature type="domain" description="BROMI middle region" evidence="1">
    <location>
        <begin position="82"/>
        <end position="565"/>
    </location>
</feature>
<dbReference type="PANTHER" id="PTHR13465">
    <property type="entry name" value="UPF0183 PROTEIN"/>
    <property type="match status" value="1"/>
</dbReference>
<dbReference type="Gene3D" id="1.10.472.80">
    <property type="entry name" value="Ypt/Rab-GAP domain of gyp1p, domain 3"/>
    <property type="match status" value="1"/>
</dbReference>
<accession>A0AAD5UG16</accession>
<comment type="caution">
    <text evidence="3">The sequence shown here is derived from an EMBL/GenBank/DDBJ whole genome shotgun (WGS) entry which is preliminary data.</text>
</comment>
<dbReference type="InterPro" id="IPR055392">
    <property type="entry name" value="BROMI_C"/>
</dbReference>
<evidence type="ECO:0000259" key="2">
    <source>
        <dbReference type="Pfam" id="PF23440"/>
    </source>
</evidence>
<feature type="domain" description="BROMI middle region" evidence="1">
    <location>
        <begin position="572"/>
        <end position="712"/>
    </location>
</feature>
<dbReference type="InterPro" id="IPR039156">
    <property type="entry name" value="PHAF1/BROMI"/>
</dbReference>
<evidence type="ECO:0000313" key="3">
    <source>
        <dbReference type="EMBL" id="KAJ3254298.1"/>
    </source>
</evidence>
<dbReference type="EMBL" id="JADGKB010000088">
    <property type="protein sequence ID" value="KAJ3254298.1"/>
    <property type="molecule type" value="Genomic_DNA"/>
</dbReference>
<dbReference type="GO" id="GO:1905515">
    <property type="term" value="P:non-motile cilium assembly"/>
    <property type="evidence" value="ECO:0007669"/>
    <property type="project" value="TreeGrafter"/>
</dbReference>
<evidence type="ECO:0000259" key="1">
    <source>
        <dbReference type="Pfam" id="PF14961"/>
    </source>
</evidence>
<dbReference type="Pfam" id="PF14961">
    <property type="entry name" value="BROMI"/>
    <property type="match status" value="2"/>
</dbReference>
<sequence length="1150" mass="129667">MIGMSGLLDENYIQLVDAIAKDAAESANELLNHLPNLQKKNLNSLEFQNQKNDSSFSGHSSGSVQSCSLGSLSSGVCPGVDDLQTIISQLHPSLAFPIRLCGAQLLASFSVGDLLADEFWSLSKAAMQAALLDSDTQIALIALQIYARAFKLAPPYMVPEVYISYTKQLHQSFQNGPELKLNMGLDIRDPRVELRVKQFMAHLPSFWFRFPENVFNNVMNSTVQLLKTASNHNQITALHFLAIVDPQCMWYEKWMMSDLGRKQITISMDRGNLISFLVNHFIQYSSILNSKNTNTGLEVSGNDLLVEDVDQNEDGDTTNLVTPADIEYLHFLHVTMMISRLLMCSYGRNCFPVKIDATKSPNSTLQDTLEESESISVAGFLHILVRHISSKGRLTADTLPEDPHLTFFRMPRVVSRIIRDLAGADFPCRVELLQEKYLNEILFPIQQALRKDYTLSDETTLLAIAETLSYIASADLGRKFILRGESDFQQTLYKLIPNDSKKSNDTLDTIVKLVQLGCGSKNKFSKQLLGGYIFFLRQFYRTCEGLLWLSKYNLHSTLAKARKESDGQDTDWDNLLIDNLLNFGATPKGVVLLNESGSMDTCVSYMFNRYQNNLQVSKCEKFGYGTLVSQISTTRPGFKALWEANWIHAVLNDIWAVLECDKPFDTPSLDIDDHSTGKTIANLMKLLTTFPALSKCLELEENSDKGRGTVTDFFMSTILIDLGEETQLISFDESRQAGLRILKHVVSSLDSLILLQVKFAYQESLYQQINDSYLKIVLCNHIMIASLTMGGPNERMLPPAKITRPDELDGFIYSGSTIPENVYIYKPASKTTLVGIAEIDECTTIDDLQCAFNNFLEKSSTLPFEIGQRIIKTVLKITSTPNASTLELGWTKIKARHSTAKKNTEVLDNYQRLGTLMVARYANILLDSKSQSKLKEDLSKVLLYAESLQPDVNSKQFSGFDWFTATIYLIFGGNTDDVNEALKILSEKLPSIYLWPQFSISCMTFITLDNQIASVIPTICHWVEAIIEVELPKVSSAYTLSGCTPTQMVQQWVRELFWNFLDFSEIQNFVLTCMLYGVDYQVYFCVALIRHCKELLLAAARDEAFIHTIHDPKLSLGFKTVDYLPFMHQLKERHRDMVLKDLISIASQLK</sequence>